<keyword evidence="6" id="KW-0472">Membrane</keyword>
<evidence type="ECO:0000313" key="10">
    <source>
        <dbReference type="Proteomes" id="UP000183200"/>
    </source>
</evidence>
<evidence type="ECO:0000256" key="6">
    <source>
        <dbReference type="SAM" id="Phobius"/>
    </source>
</evidence>
<evidence type="ECO:0000256" key="3">
    <source>
        <dbReference type="ARBA" id="ARBA00022630"/>
    </source>
</evidence>
<evidence type="ECO:0000256" key="4">
    <source>
        <dbReference type="ARBA" id="ARBA00022643"/>
    </source>
</evidence>
<dbReference type="AlphaFoldDB" id="A0A1G9IQM7"/>
<dbReference type="PANTHER" id="PTHR47429">
    <property type="entry name" value="PROTEIN TWIN LOV 1"/>
    <property type="match status" value="1"/>
</dbReference>
<reference evidence="10" key="1">
    <citation type="submission" date="2016-10" db="EMBL/GenBank/DDBJ databases">
        <authorList>
            <person name="Varghese N."/>
            <person name="Submissions S."/>
        </authorList>
    </citation>
    <scope>NUCLEOTIDE SEQUENCE [LARGE SCALE GENOMIC DNA]</scope>
    <source>
        <strain evidence="10">DSM 19110</strain>
    </source>
</reference>
<sequence>MKARDYRIPIIYIVLGVLWITLSDSFLKTMESYLTPEIARYTASLKGIFYVFATGFLLYFLLKREQKKLAEGNNKRMTEIIDKMNNLVIVSDIKGNITWVNHAFVKVTGYTMQEALGKTHGALLYGPKTDMEVVKTLSKAINNKEFFSGELVNYAKGGKEYWSQFNLSPMFNAKGGLEGYMSIENNIDDSKHKEDLIVQQHQKLKAVSWLNSHEIRKPVASIMALTELILEETDQEEQKELVKYLHQSTMDLDLIIHQINEEAAVK</sequence>
<keyword evidence="3" id="KW-0285">Flavoprotein</keyword>
<dbReference type="Pfam" id="PF00512">
    <property type="entry name" value="HisKA"/>
    <property type="match status" value="1"/>
</dbReference>
<gene>
    <name evidence="9" type="ORF">SAMN05421820_10125</name>
</gene>
<feature type="domain" description="PAS" evidence="7">
    <location>
        <begin position="73"/>
        <end position="144"/>
    </location>
</feature>
<dbReference type="Gene3D" id="3.30.450.20">
    <property type="entry name" value="PAS domain"/>
    <property type="match status" value="1"/>
</dbReference>
<evidence type="ECO:0000256" key="5">
    <source>
        <dbReference type="ARBA" id="ARBA00022991"/>
    </source>
</evidence>
<dbReference type="STRING" id="430522.BFS30_00385"/>
<dbReference type="GO" id="GO:0000155">
    <property type="term" value="F:phosphorelay sensor kinase activity"/>
    <property type="evidence" value="ECO:0007669"/>
    <property type="project" value="InterPro"/>
</dbReference>
<keyword evidence="10" id="KW-1185">Reference proteome</keyword>
<dbReference type="EMBL" id="FNGY01000001">
    <property type="protein sequence ID" value="SDL27457.1"/>
    <property type="molecule type" value="Genomic_DNA"/>
</dbReference>
<dbReference type="SUPFAM" id="SSF55785">
    <property type="entry name" value="PYP-like sensor domain (PAS domain)"/>
    <property type="match status" value="1"/>
</dbReference>
<dbReference type="CDD" id="cd00082">
    <property type="entry name" value="HisKA"/>
    <property type="match status" value="1"/>
</dbReference>
<dbReference type="InterPro" id="IPR035965">
    <property type="entry name" value="PAS-like_dom_sf"/>
</dbReference>
<dbReference type="RefSeq" id="WP_074603891.1">
    <property type="nucleotide sequence ID" value="NZ_FNGY01000001.1"/>
</dbReference>
<evidence type="ECO:0000313" key="9">
    <source>
        <dbReference type="EMBL" id="SDL27457.1"/>
    </source>
</evidence>
<dbReference type="OrthoDB" id="6231665at2"/>
<dbReference type="PROSITE" id="PS50112">
    <property type="entry name" value="PAS"/>
    <property type="match status" value="1"/>
</dbReference>
<dbReference type="EC" id="2.7.13.3" evidence="2"/>
<comment type="catalytic activity">
    <reaction evidence="1">
        <text>ATP + protein L-histidine = ADP + protein N-phospho-L-histidine.</text>
        <dbReference type="EC" id="2.7.13.3"/>
    </reaction>
</comment>
<accession>A0A1G9IQM7</accession>
<keyword evidence="4" id="KW-0288">FMN</keyword>
<evidence type="ECO:0000256" key="1">
    <source>
        <dbReference type="ARBA" id="ARBA00000085"/>
    </source>
</evidence>
<dbReference type="Pfam" id="PF13426">
    <property type="entry name" value="PAS_9"/>
    <property type="match status" value="1"/>
</dbReference>
<proteinExistence type="predicted"/>
<organism evidence="9 10">
    <name type="scientific">Pedobacter steynii</name>
    <dbReference type="NCBI Taxonomy" id="430522"/>
    <lineage>
        <taxon>Bacteria</taxon>
        <taxon>Pseudomonadati</taxon>
        <taxon>Bacteroidota</taxon>
        <taxon>Sphingobacteriia</taxon>
        <taxon>Sphingobacteriales</taxon>
        <taxon>Sphingobacteriaceae</taxon>
        <taxon>Pedobacter</taxon>
    </lineage>
</organism>
<dbReference type="InterPro" id="IPR000014">
    <property type="entry name" value="PAS"/>
</dbReference>
<feature type="domain" description="PAC" evidence="8">
    <location>
        <begin position="145"/>
        <end position="199"/>
    </location>
</feature>
<evidence type="ECO:0000256" key="2">
    <source>
        <dbReference type="ARBA" id="ARBA00012438"/>
    </source>
</evidence>
<evidence type="ECO:0000259" key="8">
    <source>
        <dbReference type="PROSITE" id="PS50113"/>
    </source>
</evidence>
<dbReference type="SMART" id="SM00091">
    <property type="entry name" value="PAS"/>
    <property type="match status" value="1"/>
</dbReference>
<evidence type="ECO:0000259" key="7">
    <source>
        <dbReference type="PROSITE" id="PS50112"/>
    </source>
</evidence>
<protein>
    <recommendedName>
        <fullName evidence="2">histidine kinase</fullName>
        <ecNumber evidence="2">2.7.13.3</ecNumber>
    </recommendedName>
</protein>
<dbReference type="InterPro" id="IPR003661">
    <property type="entry name" value="HisK_dim/P_dom"/>
</dbReference>
<dbReference type="InterPro" id="IPR036097">
    <property type="entry name" value="HisK_dim/P_sf"/>
</dbReference>
<dbReference type="Proteomes" id="UP000183200">
    <property type="component" value="Unassembled WGS sequence"/>
</dbReference>
<feature type="transmembrane region" description="Helical" evidence="6">
    <location>
        <begin position="7"/>
        <end position="26"/>
    </location>
</feature>
<dbReference type="InterPro" id="IPR000700">
    <property type="entry name" value="PAS-assoc_C"/>
</dbReference>
<name>A0A1G9IQM7_9SPHI</name>
<keyword evidence="5" id="KW-0157">Chromophore</keyword>
<dbReference type="PANTHER" id="PTHR47429:SF2">
    <property type="entry name" value="PROTEIN TWIN LOV 1"/>
    <property type="match status" value="1"/>
</dbReference>
<keyword evidence="6" id="KW-0812">Transmembrane</keyword>
<dbReference type="NCBIfam" id="TIGR00229">
    <property type="entry name" value="sensory_box"/>
    <property type="match status" value="1"/>
</dbReference>
<keyword evidence="6" id="KW-1133">Transmembrane helix</keyword>
<feature type="transmembrane region" description="Helical" evidence="6">
    <location>
        <begin position="38"/>
        <end position="62"/>
    </location>
</feature>
<dbReference type="Gene3D" id="1.10.287.130">
    <property type="match status" value="1"/>
</dbReference>
<dbReference type="PROSITE" id="PS50113">
    <property type="entry name" value="PAC"/>
    <property type="match status" value="1"/>
</dbReference>
<dbReference type="CDD" id="cd00130">
    <property type="entry name" value="PAS"/>
    <property type="match status" value="1"/>
</dbReference>
<dbReference type="SUPFAM" id="SSF47384">
    <property type="entry name" value="Homodimeric domain of signal transducing histidine kinase"/>
    <property type="match status" value="1"/>
</dbReference>